<organism evidence="1 2">
    <name type="scientific">Fusarium decemcellulare</name>
    <dbReference type="NCBI Taxonomy" id="57161"/>
    <lineage>
        <taxon>Eukaryota</taxon>
        <taxon>Fungi</taxon>
        <taxon>Dikarya</taxon>
        <taxon>Ascomycota</taxon>
        <taxon>Pezizomycotina</taxon>
        <taxon>Sordariomycetes</taxon>
        <taxon>Hypocreomycetidae</taxon>
        <taxon>Hypocreales</taxon>
        <taxon>Nectriaceae</taxon>
        <taxon>Fusarium</taxon>
        <taxon>Fusarium decemcellulare species complex</taxon>
    </lineage>
</organism>
<comment type="caution">
    <text evidence="1">The sequence shown here is derived from an EMBL/GenBank/DDBJ whole genome shotgun (WGS) entry which is preliminary data.</text>
</comment>
<sequence length="199" mass="21634">MLYETSSRVGGITALLDASLIPDQLALGPLKDDLTPLARNLGSASPDSTFDRDRVEEDISNPFASDTSIACSSPLGTGSAASSDSLNDWYTLSYLGQEAARRQRWKFSVETTLVELHNDIQTAISLKSRQSLGHAASFRACELTWLECKTEATSRVTLMDLAIKVHMSSCCSDSTGSFNVVCTATVRRYTQSRLDLVRG</sequence>
<evidence type="ECO:0000313" key="2">
    <source>
        <dbReference type="Proteomes" id="UP001148629"/>
    </source>
</evidence>
<gene>
    <name evidence="1" type="ORF">NM208_g8247</name>
</gene>
<name>A0ACC1S642_9HYPO</name>
<proteinExistence type="predicted"/>
<reference evidence="1" key="1">
    <citation type="submission" date="2022-08" db="EMBL/GenBank/DDBJ databases">
        <title>Genome Sequence of Fusarium decemcellulare.</title>
        <authorList>
            <person name="Buettner E."/>
        </authorList>
    </citation>
    <scope>NUCLEOTIDE SEQUENCE</scope>
    <source>
        <strain evidence="1">Babe19</strain>
    </source>
</reference>
<accession>A0ACC1S642</accession>
<evidence type="ECO:0000313" key="1">
    <source>
        <dbReference type="EMBL" id="KAJ3532869.1"/>
    </source>
</evidence>
<protein>
    <submittedName>
        <fullName evidence="1">Uncharacterized protein</fullName>
    </submittedName>
</protein>
<keyword evidence="2" id="KW-1185">Reference proteome</keyword>
<dbReference type="EMBL" id="JANRMS010000919">
    <property type="protein sequence ID" value="KAJ3532869.1"/>
    <property type="molecule type" value="Genomic_DNA"/>
</dbReference>
<dbReference type="Proteomes" id="UP001148629">
    <property type="component" value="Unassembled WGS sequence"/>
</dbReference>